<dbReference type="Proteomes" id="UP000521872">
    <property type="component" value="Unassembled WGS sequence"/>
</dbReference>
<comment type="caution">
    <text evidence="1">The sequence shown here is derived from an EMBL/GenBank/DDBJ whole genome shotgun (WGS) entry which is preliminary data.</text>
</comment>
<proteinExistence type="predicted"/>
<dbReference type="EMBL" id="JAACJL010000058">
    <property type="protein sequence ID" value="KAF4610447.1"/>
    <property type="molecule type" value="Genomic_DNA"/>
</dbReference>
<name>A0A8H4QHF5_9AGAR</name>
<organism evidence="1 2">
    <name type="scientific">Agrocybe pediades</name>
    <dbReference type="NCBI Taxonomy" id="84607"/>
    <lineage>
        <taxon>Eukaryota</taxon>
        <taxon>Fungi</taxon>
        <taxon>Dikarya</taxon>
        <taxon>Basidiomycota</taxon>
        <taxon>Agaricomycotina</taxon>
        <taxon>Agaricomycetes</taxon>
        <taxon>Agaricomycetidae</taxon>
        <taxon>Agaricales</taxon>
        <taxon>Agaricineae</taxon>
        <taxon>Strophariaceae</taxon>
        <taxon>Agrocybe</taxon>
    </lineage>
</organism>
<dbReference type="AlphaFoldDB" id="A0A8H4QHF5"/>
<evidence type="ECO:0000313" key="2">
    <source>
        <dbReference type="Proteomes" id="UP000521872"/>
    </source>
</evidence>
<reference evidence="1 2" key="1">
    <citation type="submission" date="2019-12" db="EMBL/GenBank/DDBJ databases">
        <authorList>
            <person name="Floudas D."/>
            <person name="Bentzer J."/>
            <person name="Ahren D."/>
            <person name="Johansson T."/>
            <person name="Persson P."/>
            <person name="Tunlid A."/>
        </authorList>
    </citation>
    <scope>NUCLEOTIDE SEQUENCE [LARGE SCALE GENOMIC DNA]</scope>
    <source>
        <strain evidence="1 2">CBS 102.39</strain>
    </source>
</reference>
<evidence type="ECO:0000313" key="1">
    <source>
        <dbReference type="EMBL" id="KAF4610447.1"/>
    </source>
</evidence>
<keyword evidence="2" id="KW-1185">Reference proteome</keyword>
<gene>
    <name evidence="1" type="ORF">D9613_007207</name>
</gene>
<protein>
    <submittedName>
        <fullName evidence="1">Uncharacterized protein</fullName>
    </submittedName>
</protein>
<sequence length="358" mass="40738">MSLIQLPPEIFRHICESCETKAALASLARTDSACQVEAEAVLYQNVTDICLSTLASNPRKAKLVRRLIAGRVDGEEYVNRIDQMHTRMGYLSDALRNTTELRVLWIDIDFWAMMKPPEGWSDEMNRVLCGTTYNQLHTFYFNVDNLDIDRIVDNLTSLKTLVADHQFANKLVEIYRRTLSARSKEDESSSGLCIYTHRRTLNTLGIFPGLQSHSGILQTLHRGLIEPPAGSDDFLWTGAAHRIVHTVQIYLVDTALSREIQKLIQDLTKIVSPRNWFGLDFLFEHPVEIEPKDMKETLSLLPELTELQFLPFLDAKPLPSIPMESGQAQADEVCPDLESVTFIDDHEVSFIIDMNLFD</sequence>
<accession>A0A8H4QHF5</accession>